<dbReference type="CDD" id="cd16015">
    <property type="entry name" value="LTA_synthase"/>
    <property type="match status" value="1"/>
</dbReference>
<name>A0A8E2LFB4_9BACI</name>
<proteinExistence type="inferred from homology"/>
<dbReference type="Pfam" id="PF00884">
    <property type="entry name" value="Sulfatase"/>
    <property type="match status" value="1"/>
</dbReference>
<protein>
    <recommendedName>
        <fullName evidence="13">Sulfatase N-terminal domain-containing protein</fullName>
    </recommendedName>
</protein>
<feature type="binding site" evidence="11">
    <location>
        <position position="336"/>
    </location>
    <ligand>
        <name>Mn(2+)</name>
        <dbReference type="ChEBI" id="CHEBI:29035"/>
    </ligand>
</feature>
<evidence type="ECO:0000256" key="5">
    <source>
        <dbReference type="ARBA" id="ARBA00022692"/>
    </source>
</evidence>
<comment type="pathway">
    <text evidence="2">Cell wall biogenesis; lipoteichoic acid biosynthesis.</text>
</comment>
<dbReference type="InterPro" id="IPR000917">
    <property type="entry name" value="Sulfatase_N"/>
</dbReference>
<comment type="subcellular location">
    <subcellularLocation>
        <location evidence="1">Cell membrane</location>
        <topology evidence="1">Multi-pass membrane protein</topology>
    </subcellularLocation>
</comment>
<keyword evidence="10" id="KW-0464">Manganese</keyword>
<evidence type="ECO:0000256" key="6">
    <source>
        <dbReference type="ARBA" id="ARBA00022989"/>
    </source>
</evidence>
<feature type="binding site" evidence="10">
    <location>
        <position position="449"/>
    </location>
    <ligand>
        <name>substrate</name>
    </ligand>
</feature>
<dbReference type="AlphaFoldDB" id="A0A8E2LFB4"/>
<feature type="active site" evidence="9">
    <location>
        <position position="336"/>
    </location>
</feature>
<feature type="binding site" evidence="11">
    <location>
        <position position="509"/>
    </location>
    <ligand>
        <name>Mn(2+)</name>
        <dbReference type="ChEBI" id="CHEBI:29035"/>
    </ligand>
</feature>
<evidence type="ECO:0000256" key="11">
    <source>
        <dbReference type="PIRSR" id="PIRSR005091-3"/>
    </source>
</evidence>
<dbReference type="Proteomes" id="UP000189761">
    <property type="component" value="Unassembled WGS sequence"/>
</dbReference>
<evidence type="ECO:0000313" key="14">
    <source>
        <dbReference type="EMBL" id="OOP68004.1"/>
    </source>
</evidence>
<dbReference type="GO" id="GO:0046872">
    <property type="term" value="F:metal ion binding"/>
    <property type="evidence" value="ECO:0007669"/>
    <property type="project" value="UniProtKB-KW"/>
</dbReference>
<keyword evidence="4 8" id="KW-1003">Cell membrane</keyword>
<keyword evidence="7 8" id="KW-0472">Membrane</keyword>
<evidence type="ECO:0000256" key="8">
    <source>
        <dbReference type="PIRNR" id="PIRNR005091"/>
    </source>
</evidence>
<comment type="caution">
    <text evidence="14">The sequence shown here is derived from an EMBL/GenBank/DDBJ whole genome shotgun (WGS) entry which is preliminary data.</text>
</comment>
<evidence type="ECO:0000313" key="15">
    <source>
        <dbReference type="Proteomes" id="UP000189761"/>
    </source>
</evidence>
<feature type="domain" description="Sulfatase N-terminal" evidence="13">
    <location>
        <begin position="286"/>
        <end position="574"/>
    </location>
</feature>
<keyword evidence="15" id="KW-1185">Reference proteome</keyword>
<evidence type="ECO:0000256" key="7">
    <source>
        <dbReference type="ARBA" id="ARBA00023136"/>
    </source>
</evidence>
<keyword evidence="6 12" id="KW-1133">Transmembrane helix</keyword>
<dbReference type="PANTHER" id="PTHR47371:SF3">
    <property type="entry name" value="PHOSPHOGLYCEROL TRANSFERASE I"/>
    <property type="match status" value="1"/>
</dbReference>
<feature type="transmembrane region" description="Helical" evidence="12">
    <location>
        <begin position="69"/>
        <end position="91"/>
    </location>
</feature>
<evidence type="ECO:0000256" key="9">
    <source>
        <dbReference type="PIRSR" id="PIRSR005091-1"/>
    </source>
</evidence>
<dbReference type="SUPFAM" id="SSF53649">
    <property type="entry name" value="Alkaline phosphatase-like"/>
    <property type="match status" value="1"/>
</dbReference>
<evidence type="ECO:0000256" key="1">
    <source>
        <dbReference type="ARBA" id="ARBA00004651"/>
    </source>
</evidence>
<dbReference type="Gene3D" id="3.30.1120.170">
    <property type="match status" value="1"/>
</dbReference>
<dbReference type="InterPro" id="IPR017850">
    <property type="entry name" value="Alkaline_phosphatase_core_sf"/>
</dbReference>
<evidence type="ECO:0000256" key="3">
    <source>
        <dbReference type="ARBA" id="ARBA00009983"/>
    </source>
</evidence>
<dbReference type="GO" id="GO:0005886">
    <property type="term" value="C:plasma membrane"/>
    <property type="evidence" value="ECO:0007669"/>
    <property type="project" value="UniProtKB-SubCell"/>
</dbReference>
<comment type="similarity">
    <text evidence="3 8">Belongs to the LTA synthase family.</text>
</comment>
<feature type="transmembrane region" description="Helical" evidence="12">
    <location>
        <begin position="98"/>
        <end position="119"/>
    </location>
</feature>
<evidence type="ECO:0000256" key="10">
    <source>
        <dbReference type="PIRSR" id="PIRSR005091-2"/>
    </source>
</evidence>
<keyword evidence="10" id="KW-0479">Metal-binding</keyword>
<evidence type="ECO:0000256" key="12">
    <source>
        <dbReference type="SAM" id="Phobius"/>
    </source>
</evidence>
<feature type="transmembrane region" description="Helical" evidence="12">
    <location>
        <begin position="190"/>
        <end position="209"/>
    </location>
</feature>
<feature type="transmembrane region" description="Helical" evidence="12">
    <location>
        <begin position="21"/>
        <end position="44"/>
    </location>
</feature>
<dbReference type="PANTHER" id="PTHR47371">
    <property type="entry name" value="LIPOTEICHOIC ACID SYNTHASE"/>
    <property type="match status" value="1"/>
</dbReference>
<evidence type="ECO:0000256" key="2">
    <source>
        <dbReference type="ARBA" id="ARBA00004936"/>
    </source>
</evidence>
<feature type="binding site" evidence="11">
    <location>
        <position position="294"/>
    </location>
    <ligand>
        <name>Mn(2+)</name>
        <dbReference type="ChEBI" id="CHEBI:29035"/>
    </ligand>
</feature>
<feature type="transmembrane region" description="Helical" evidence="12">
    <location>
        <begin position="153"/>
        <end position="170"/>
    </location>
</feature>
<evidence type="ECO:0000256" key="4">
    <source>
        <dbReference type="ARBA" id="ARBA00022475"/>
    </source>
</evidence>
<accession>A0A8E2LFB4</accession>
<keyword evidence="5 12" id="KW-0812">Transmembrane</keyword>
<evidence type="ECO:0000259" key="13">
    <source>
        <dbReference type="Pfam" id="PF00884"/>
    </source>
</evidence>
<dbReference type="InterPro" id="IPR012160">
    <property type="entry name" value="LtaS-like"/>
</dbReference>
<dbReference type="InterPro" id="IPR050448">
    <property type="entry name" value="OpgB/LTA_synthase_biosynth"/>
</dbReference>
<dbReference type="Gene3D" id="3.40.720.10">
    <property type="entry name" value="Alkaline Phosphatase, subunit A"/>
    <property type="match status" value="1"/>
</dbReference>
<feature type="binding site" evidence="11">
    <location>
        <position position="508"/>
    </location>
    <ligand>
        <name>Mn(2+)</name>
        <dbReference type="ChEBI" id="CHEBI:29035"/>
    </ligand>
</feature>
<sequence>MKYLKNILKALSNFFLHYIDYILFLFLITFKLFLFARLTGTVFVKQGTVQYLSTFFDWLLHWNEDSLDLLRKGIVMISLGAILLLSFWILFLPRRARFLSLVILNFLITFMIFADLIYFRYFEDLISANVLLQIGQVGALGNSISNLFSGIDWIFFIDILVLIPITIFVFKKVKRTKASKQKRISRAASAVVIFAVGYLLVAYPMKVFIEKGGGYLFEKTLSNMRVYEVTGLLGFHGFDLYKFVNENVLHKNTISEKEKNHIQEWFTDHQKEISQKTPYYGIAKGKNVITVQVEAFQNFFIDKKVNGQEITPNLNKLKKESMYFNHFYHQTASGRTSDAEFLNNTSLYPLYTGAAYINYSGNTFTALPETLKDNGYETAAFHAYKPSFWNRYLMYKTIGIDTFYSLDTFKQDEKLGWSISDESMLRQSAEKMVKLKSPFYSFLITLSSHHPYNLPSNYQELDLNGYQDGTFKNYLQSVHYVDKAIGTFIEQLKKDGLWDESIVIFYGDHDSGLMKADSEIAQFGGAKGEDLTFNQMKGEVPMFIHLPGNEKAGVYQQVGGQIDISPTIMHLLGISPKGKYMMGTPLFQEDNRLVVFRTGAYTTNHVYYQPSLDGKFENGTCFDTKTKNKTTLDACKKDYKEATDQLEISDAILKGNLIKLFKKDGK</sequence>
<dbReference type="EMBL" id="MTLA01000142">
    <property type="protein sequence ID" value="OOP68004.1"/>
    <property type="molecule type" value="Genomic_DNA"/>
</dbReference>
<organism evidence="14 15">
    <name type="scientific">Heyndrickxia oleronia</name>
    <dbReference type="NCBI Taxonomy" id="38875"/>
    <lineage>
        <taxon>Bacteria</taxon>
        <taxon>Bacillati</taxon>
        <taxon>Bacillota</taxon>
        <taxon>Bacilli</taxon>
        <taxon>Bacillales</taxon>
        <taxon>Bacillaceae</taxon>
        <taxon>Heyndrickxia</taxon>
    </lineage>
</organism>
<dbReference type="PIRSF" id="PIRSF005091">
    <property type="entry name" value="Mmb_sulf_HI1246"/>
    <property type="match status" value="1"/>
</dbReference>
<reference evidence="14 15" key="1">
    <citation type="submission" date="2017-01" db="EMBL/GenBank/DDBJ databases">
        <title>Draft genome sequence of Bacillus oleronius.</title>
        <authorList>
            <person name="Allam M."/>
        </authorList>
    </citation>
    <scope>NUCLEOTIDE SEQUENCE [LARGE SCALE GENOMIC DNA]</scope>
    <source>
        <strain evidence="14 15">DSM 9356</strain>
    </source>
</reference>
<gene>
    <name evidence="14" type="ORF">BWZ43_12755</name>
</gene>